<evidence type="ECO:0000256" key="12">
    <source>
        <dbReference type="PROSITE-ProRule" id="PRU00042"/>
    </source>
</evidence>
<dbReference type="Gene3D" id="2.60.120.340">
    <property type="entry name" value="Nucleoplasmin core domain"/>
    <property type="match status" value="1"/>
</dbReference>
<dbReference type="PANTHER" id="PTHR16515">
    <property type="entry name" value="PR DOMAIN ZINC FINGER PROTEIN"/>
    <property type="match status" value="1"/>
</dbReference>
<evidence type="ECO:0000256" key="4">
    <source>
        <dbReference type="ARBA" id="ARBA00022723"/>
    </source>
</evidence>
<keyword evidence="4" id="KW-0479">Metal-binding</keyword>
<keyword evidence="11" id="KW-0539">Nucleus</keyword>
<dbReference type="PROSITE" id="PS00028">
    <property type="entry name" value="ZINC_FINGER_C2H2_1"/>
    <property type="match status" value="5"/>
</dbReference>
<evidence type="ECO:0000256" key="2">
    <source>
        <dbReference type="ARBA" id="ARBA00006673"/>
    </source>
</evidence>
<feature type="domain" description="C2H2-type" evidence="14">
    <location>
        <begin position="339"/>
        <end position="366"/>
    </location>
</feature>
<name>A0A9Q0YHW6_HOLLE</name>
<keyword evidence="10" id="KW-0804">Transcription</keyword>
<gene>
    <name evidence="15" type="ORF">HOLleu_38908</name>
</gene>
<keyword evidence="9" id="KW-0238">DNA-binding</keyword>
<evidence type="ECO:0000256" key="5">
    <source>
        <dbReference type="ARBA" id="ARBA00022737"/>
    </source>
</evidence>
<dbReference type="Pfam" id="PF17800">
    <property type="entry name" value="NPL"/>
    <property type="match status" value="1"/>
</dbReference>
<dbReference type="Pfam" id="PF00096">
    <property type="entry name" value="zf-C2H2"/>
    <property type="match status" value="2"/>
</dbReference>
<reference evidence="15" key="1">
    <citation type="submission" date="2021-10" db="EMBL/GenBank/DDBJ databases">
        <title>Tropical sea cucumber genome reveals ecological adaptation and Cuvierian tubules defense mechanism.</title>
        <authorList>
            <person name="Chen T."/>
        </authorList>
    </citation>
    <scope>NUCLEOTIDE SEQUENCE</scope>
    <source>
        <strain evidence="15">Nanhai2018</strain>
        <tissue evidence="15">Muscle</tissue>
    </source>
</reference>
<feature type="domain" description="C2H2-type" evidence="14">
    <location>
        <begin position="367"/>
        <end position="394"/>
    </location>
</feature>
<keyword evidence="8" id="KW-0805">Transcription regulation</keyword>
<dbReference type="FunFam" id="3.30.160.60:FF:000688">
    <property type="entry name" value="zinc finger protein 197 isoform X1"/>
    <property type="match status" value="1"/>
</dbReference>
<evidence type="ECO:0000256" key="3">
    <source>
        <dbReference type="ARBA" id="ARBA00006991"/>
    </source>
</evidence>
<dbReference type="Gene3D" id="3.30.160.60">
    <property type="entry name" value="Classic Zinc Finger"/>
    <property type="match status" value="4"/>
</dbReference>
<feature type="compositionally biased region" description="Polar residues" evidence="13">
    <location>
        <begin position="255"/>
        <end position="271"/>
    </location>
</feature>
<dbReference type="GO" id="GO:0005634">
    <property type="term" value="C:nucleus"/>
    <property type="evidence" value="ECO:0007669"/>
    <property type="project" value="UniProtKB-SubCell"/>
</dbReference>
<feature type="domain" description="C2H2-type" evidence="14">
    <location>
        <begin position="451"/>
        <end position="478"/>
    </location>
</feature>
<keyword evidence="7" id="KW-0862">Zinc</keyword>
<dbReference type="FunFam" id="3.30.160.60:FF:001004">
    <property type="entry name" value="Zinc finger protein 426"/>
    <property type="match status" value="1"/>
</dbReference>
<feature type="domain" description="C2H2-type" evidence="14">
    <location>
        <begin position="423"/>
        <end position="450"/>
    </location>
</feature>
<sequence length="498" mass="55242">MIWGMTLQPGYEYTEIVDDEVRLSMATLECRPRKAQGDTFQLSSHVVVKTIRGEFLLCNLEKGPTPQQSLDLVLQPREKVTFSVEGTGVVHLMGYTSELPEEHLDQEDPIDNVTELPPAEHHPEPSHPQEIEDMVQQQPLEEENEDITVKSEPEAVVIPILEEALEEMEQAAKDEEGTTSGEMIEESLSATTPIQAINSKDPSGGTLPPDTYGYQQINQEEGWITQEQSRMRGIPTASAPGTETQPPFTGGPVRSMQSGVSPDMPSTSYTHVSPVHAGQSSRVPATRRPATTGAQRVSHLTTQAKRSGTSGPNPSLLHLLPSFDPKLLDPSPSTMSKKLNCSLCGTEFEDRDQLLHHESVHLGKKLHFCAHCGKAFKLSSNLRIHIRKHTGEKPYHCRFCAKGFASSSNCKIHERCHTGEKPFKCHFCEMSFKSSSNCRKHERRHTGEKPYVCQICKRAFANQRSLKKHLLRHTAALASISQTAMLVSNQSTSREVGS</sequence>
<dbReference type="AlphaFoldDB" id="A0A9Q0YHW6"/>
<evidence type="ECO:0000256" key="13">
    <source>
        <dbReference type="SAM" id="MobiDB-lite"/>
    </source>
</evidence>
<evidence type="ECO:0000313" key="16">
    <source>
        <dbReference type="Proteomes" id="UP001152320"/>
    </source>
</evidence>
<dbReference type="InterPro" id="IPR041232">
    <property type="entry name" value="NPL"/>
</dbReference>
<dbReference type="Proteomes" id="UP001152320">
    <property type="component" value="Chromosome 21"/>
</dbReference>
<dbReference type="GO" id="GO:0000122">
    <property type="term" value="P:negative regulation of transcription by RNA polymerase II"/>
    <property type="evidence" value="ECO:0007669"/>
    <property type="project" value="UniProtKB-ARBA"/>
</dbReference>
<keyword evidence="5" id="KW-0677">Repeat</keyword>
<dbReference type="SUPFAM" id="SSF57667">
    <property type="entry name" value="beta-beta-alpha zinc fingers"/>
    <property type="match status" value="3"/>
</dbReference>
<evidence type="ECO:0000256" key="7">
    <source>
        <dbReference type="ARBA" id="ARBA00022833"/>
    </source>
</evidence>
<evidence type="ECO:0000256" key="1">
    <source>
        <dbReference type="ARBA" id="ARBA00004123"/>
    </source>
</evidence>
<organism evidence="15 16">
    <name type="scientific">Holothuria leucospilota</name>
    <name type="common">Black long sea cucumber</name>
    <name type="synonym">Mertensiothuria leucospilota</name>
    <dbReference type="NCBI Taxonomy" id="206669"/>
    <lineage>
        <taxon>Eukaryota</taxon>
        <taxon>Metazoa</taxon>
        <taxon>Echinodermata</taxon>
        <taxon>Eleutherozoa</taxon>
        <taxon>Echinozoa</taxon>
        <taxon>Holothuroidea</taxon>
        <taxon>Aspidochirotacea</taxon>
        <taxon>Aspidochirotida</taxon>
        <taxon>Holothuriidae</taxon>
        <taxon>Holothuria</taxon>
    </lineage>
</organism>
<comment type="similarity">
    <text evidence="3">Belongs to the krueppel C2H2-type zinc-finger protein family.</text>
</comment>
<dbReference type="EMBL" id="JAIZAY010000021">
    <property type="protein sequence ID" value="KAJ8021645.1"/>
    <property type="molecule type" value="Genomic_DNA"/>
</dbReference>
<evidence type="ECO:0000313" key="15">
    <source>
        <dbReference type="EMBL" id="KAJ8021645.1"/>
    </source>
</evidence>
<proteinExistence type="inferred from homology"/>
<keyword evidence="6 12" id="KW-0863">Zinc-finger</keyword>
<dbReference type="PROSITE" id="PS50157">
    <property type="entry name" value="ZINC_FINGER_C2H2_2"/>
    <property type="match status" value="5"/>
</dbReference>
<feature type="domain" description="C2H2-type" evidence="14">
    <location>
        <begin position="395"/>
        <end position="422"/>
    </location>
</feature>
<dbReference type="PANTHER" id="PTHR16515:SF49">
    <property type="entry name" value="GASTRULA ZINC FINGER PROTEIN XLCGF49.1-LIKE-RELATED"/>
    <property type="match status" value="1"/>
</dbReference>
<evidence type="ECO:0000256" key="6">
    <source>
        <dbReference type="ARBA" id="ARBA00022771"/>
    </source>
</evidence>
<protein>
    <recommendedName>
        <fullName evidence="14">C2H2-type domain-containing protein</fullName>
    </recommendedName>
</protein>
<feature type="compositionally biased region" description="Polar residues" evidence="13">
    <location>
        <begin position="292"/>
        <end position="313"/>
    </location>
</feature>
<keyword evidence="16" id="KW-1185">Reference proteome</keyword>
<feature type="region of interest" description="Disordered" evidence="13">
    <location>
        <begin position="235"/>
        <end position="315"/>
    </location>
</feature>
<evidence type="ECO:0000256" key="11">
    <source>
        <dbReference type="ARBA" id="ARBA00023242"/>
    </source>
</evidence>
<dbReference type="FunFam" id="3.30.160.60:FF:001465">
    <property type="entry name" value="Zinc finger protein 560"/>
    <property type="match status" value="1"/>
</dbReference>
<feature type="region of interest" description="Disordered" evidence="13">
    <location>
        <begin position="109"/>
        <end position="129"/>
    </location>
</feature>
<dbReference type="GO" id="GO:0003677">
    <property type="term" value="F:DNA binding"/>
    <property type="evidence" value="ECO:0007669"/>
    <property type="project" value="UniProtKB-KW"/>
</dbReference>
<dbReference type="FunFam" id="3.30.160.60:FF:000193">
    <property type="entry name" value="Zinc finger protein 300"/>
    <property type="match status" value="1"/>
</dbReference>
<comment type="subcellular location">
    <subcellularLocation>
        <location evidence="1">Nucleus</location>
    </subcellularLocation>
</comment>
<evidence type="ECO:0000256" key="9">
    <source>
        <dbReference type="ARBA" id="ARBA00023125"/>
    </source>
</evidence>
<dbReference type="GO" id="GO:0008270">
    <property type="term" value="F:zinc ion binding"/>
    <property type="evidence" value="ECO:0007669"/>
    <property type="project" value="UniProtKB-KW"/>
</dbReference>
<comment type="caution">
    <text evidence="15">The sequence shown here is derived from an EMBL/GenBank/DDBJ whole genome shotgun (WGS) entry which is preliminary data.</text>
</comment>
<dbReference type="OrthoDB" id="427030at2759"/>
<evidence type="ECO:0000256" key="10">
    <source>
        <dbReference type="ARBA" id="ARBA00023163"/>
    </source>
</evidence>
<accession>A0A9Q0YHW6</accession>
<dbReference type="InterPro" id="IPR036236">
    <property type="entry name" value="Znf_C2H2_sf"/>
</dbReference>
<feature type="compositionally biased region" description="Basic and acidic residues" evidence="13">
    <location>
        <begin position="118"/>
        <end position="129"/>
    </location>
</feature>
<evidence type="ECO:0000259" key="14">
    <source>
        <dbReference type="PROSITE" id="PS50157"/>
    </source>
</evidence>
<dbReference type="SMART" id="SM00355">
    <property type="entry name" value="ZnF_C2H2"/>
    <property type="match status" value="5"/>
</dbReference>
<dbReference type="CDD" id="cd00065">
    <property type="entry name" value="FYVE_like_SF"/>
    <property type="match status" value="1"/>
</dbReference>
<comment type="similarity">
    <text evidence="2">Belongs to the histone deacetylase HD2 family.</text>
</comment>
<dbReference type="InterPro" id="IPR050331">
    <property type="entry name" value="Zinc_finger"/>
</dbReference>
<evidence type="ECO:0000256" key="8">
    <source>
        <dbReference type="ARBA" id="ARBA00023015"/>
    </source>
</evidence>
<dbReference type="InterPro" id="IPR013087">
    <property type="entry name" value="Znf_C2H2_type"/>
</dbReference>